<evidence type="ECO:0000259" key="1">
    <source>
        <dbReference type="Pfam" id="PF00535"/>
    </source>
</evidence>
<dbReference type="EMBL" id="JAOPMH010000014">
    <property type="protein sequence ID" value="MDH7890952.1"/>
    <property type="molecule type" value="Genomic_DNA"/>
</dbReference>
<reference evidence="2" key="2">
    <citation type="journal article" date="2023" name="Gut Microbes">
        <title>Characterization of Bifidobacterium kashiwanohense that utilizes both milk- and plant-derived oligosaccharides.</title>
        <authorList>
            <person name="Orihara K."/>
            <person name="Yahagi K."/>
            <person name="Saito Y."/>
            <person name="Watanabe Y."/>
            <person name="Sasai T."/>
            <person name="Hara T."/>
            <person name="Tsukuda N."/>
            <person name="Oki K."/>
            <person name="Fujimoto J."/>
            <person name="Matsuki T."/>
        </authorList>
    </citation>
    <scope>NUCLEOTIDE SEQUENCE</scope>
    <source>
        <strain evidence="3">YIT 13057</strain>
        <strain evidence="2">YIT 13062</strain>
    </source>
</reference>
<dbReference type="InterPro" id="IPR029044">
    <property type="entry name" value="Nucleotide-diphossugar_trans"/>
</dbReference>
<reference evidence="2" key="1">
    <citation type="submission" date="2022-09" db="EMBL/GenBank/DDBJ databases">
        <authorList>
            <person name="Orihara K."/>
        </authorList>
    </citation>
    <scope>NUCLEOTIDE SEQUENCE</scope>
    <source>
        <strain evidence="3">YIT 13057</strain>
        <strain evidence="2">YIT 13062</strain>
    </source>
</reference>
<evidence type="ECO:0000313" key="2">
    <source>
        <dbReference type="EMBL" id="MDH7890952.1"/>
    </source>
</evidence>
<dbReference type="RefSeq" id="WP_048349545.1">
    <property type="nucleotide sequence ID" value="NZ_JAOPLY010000011.1"/>
</dbReference>
<organism evidence="2 4">
    <name type="scientific">Bifidobacterium catenulatum subsp. kashiwanohense</name>
    <dbReference type="NCBI Taxonomy" id="630129"/>
    <lineage>
        <taxon>Bacteria</taxon>
        <taxon>Bacillati</taxon>
        <taxon>Actinomycetota</taxon>
        <taxon>Actinomycetes</taxon>
        <taxon>Bifidobacteriales</taxon>
        <taxon>Bifidobacteriaceae</taxon>
        <taxon>Bifidobacterium</taxon>
    </lineage>
</organism>
<protein>
    <submittedName>
        <fullName evidence="2">Glycosyltransferase family 2 protein</fullName>
    </submittedName>
</protein>
<dbReference type="EMBL" id="JAOPMD010000028">
    <property type="protein sequence ID" value="MDH7900469.1"/>
    <property type="molecule type" value="Genomic_DNA"/>
</dbReference>
<comment type="caution">
    <text evidence="2">The sequence shown here is derived from an EMBL/GenBank/DDBJ whole genome shotgun (WGS) entry which is preliminary data.</text>
</comment>
<proteinExistence type="predicted"/>
<dbReference type="PANTHER" id="PTHR22916:SF3">
    <property type="entry name" value="UDP-GLCNAC:BETAGAL BETA-1,3-N-ACETYLGLUCOSAMINYLTRANSFERASE-LIKE PROTEIN 1"/>
    <property type="match status" value="1"/>
</dbReference>
<dbReference type="Pfam" id="PF00535">
    <property type="entry name" value="Glycos_transf_2"/>
    <property type="match status" value="1"/>
</dbReference>
<dbReference type="GO" id="GO:0016758">
    <property type="term" value="F:hexosyltransferase activity"/>
    <property type="evidence" value="ECO:0007669"/>
    <property type="project" value="UniProtKB-ARBA"/>
</dbReference>
<dbReference type="PANTHER" id="PTHR22916">
    <property type="entry name" value="GLYCOSYLTRANSFERASE"/>
    <property type="match status" value="1"/>
</dbReference>
<dbReference type="AlphaFoldDB" id="A0AA43P9N0"/>
<feature type="domain" description="Glycosyltransferase 2-like" evidence="1">
    <location>
        <begin position="18"/>
        <end position="128"/>
    </location>
</feature>
<dbReference type="Proteomes" id="UP001161916">
    <property type="component" value="Unassembled WGS sequence"/>
</dbReference>
<dbReference type="SUPFAM" id="SSF53448">
    <property type="entry name" value="Nucleotide-diphospho-sugar transferases"/>
    <property type="match status" value="1"/>
</dbReference>
<dbReference type="Proteomes" id="UP001157379">
    <property type="component" value="Unassembled WGS sequence"/>
</dbReference>
<dbReference type="Gene3D" id="3.90.550.10">
    <property type="entry name" value="Spore Coat Polysaccharide Biosynthesis Protein SpsA, Chain A"/>
    <property type="match status" value="1"/>
</dbReference>
<evidence type="ECO:0000313" key="4">
    <source>
        <dbReference type="Proteomes" id="UP001161916"/>
    </source>
</evidence>
<gene>
    <name evidence="3" type="ORF">OB936_09730</name>
    <name evidence="2" type="ORF">OB951_10185</name>
</gene>
<dbReference type="InterPro" id="IPR001173">
    <property type="entry name" value="Glyco_trans_2-like"/>
</dbReference>
<evidence type="ECO:0000313" key="3">
    <source>
        <dbReference type="EMBL" id="MDH7900469.1"/>
    </source>
</evidence>
<accession>A0AA43P9N0</accession>
<dbReference type="CDD" id="cd00761">
    <property type="entry name" value="Glyco_tranf_GTA_type"/>
    <property type="match status" value="1"/>
</dbReference>
<name>A0AA43P9N0_9BIFI</name>
<sequence>MPNSMPLEMRTASQPFFSIIVPTYNNADYLRKCIHSIQNQVFRDWEAIIVIDGSPDDAFLVANRMSDEDERIRIINKIRNEGTHLARKSGVELAQGKYSMFVDADDELAPNALFALSKLAHEQSFDVLHFGTELFGTDMPDPVCADILRLSNRTLPTLQGSDIVASSFSAQDEFRQDWRVLQRLYRTNLLKSAFKVMSSDRLVRGEDSYEWLVIASLASTELFYNNVIAYRYYLGRGITTFHPMSKDKFASLCTNYGMLVQRASAYADQFTVFDLSPCVRGLRHRLIEMLFGDWYVRLSDKDKIETIDTATKSFTPLEVATELMRLSRDDAYSHWDAGDSFDPQARYVQWKEIAEKLAGTNVTPQYTDYRNQAIRHFLDLKTRNSKSENKMSFFKKHLTFLKK</sequence>